<comment type="function">
    <text evidence="4">Functions in the N-end rule pathway of protein degradation where it conjugates Leu, Phe and, less efficiently, Met from aminoacyl-tRNAs to the N-termini of proteins containing an N-terminal arginine or lysine.</text>
</comment>
<dbReference type="AlphaFoldDB" id="A0A0H4J0Q9"/>
<evidence type="ECO:0000256" key="1">
    <source>
        <dbReference type="ARBA" id="ARBA00022490"/>
    </source>
</evidence>
<sequence>MENKILIIREASDFNNINFANISDDGLVGISPELNVDLIQSSYKLGIFPWFNENEPILWWSPNPRQVLFIDKYKPSKSLLKEIKKNKFVFEINKNFPAVIRACKKVQRKQSGTWIDARIIDNYTRLHQIGHAHSFEIYNMEDSLVGGIYGMLSKNVFFGESMFHLENNASKVCFYFLCKWLKEQEVKIIDAQVESEHISQWGGELISRDKFMDIIMS</sequence>
<dbReference type="Gene3D" id="3.40.630.70">
    <property type="entry name" value="Leucyl/phenylalanyl-tRNA-protein transferase, C-terminal domain"/>
    <property type="match status" value="1"/>
</dbReference>
<dbReference type="InterPro" id="IPR042221">
    <property type="entry name" value="Leu/Phe-tRNA_Trfase_N"/>
</dbReference>
<dbReference type="EC" id="2.3.2.6" evidence="4"/>
<comment type="catalytic activity">
    <reaction evidence="4">
        <text>N-terminal L-lysyl-[protein] + L-leucyl-tRNA(Leu) = N-terminal L-leucyl-L-lysyl-[protein] + tRNA(Leu) + H(+)</text>
        <dbReference type="Rhea" id="RHEA:12340"/>
        <dbReference type="Rhea" id="RHEA-COMP:9613"/>
        <dbReference type="Rhea" id="RHEA-COMP:9622"/>
        <dbReference type="Rhea" id="RHEA-COMP:12670"/>
        <dbReference type="Rhea" id="RHEA-COMP:12671"/>
        <dbReference type="ChEBI" id="CHEBI:15378"/>
        <dbReference type="ChEBI" id="CHEBI:65249"/>
        <dbReference type="ChEBI" id="CHEBI:78442"/>
        <dbReference type="ChEBI" id="CHEBI:78494"/>
        <dbReference type="ChEBI" id="CHEBI:133043"/>
        <dbReference type="EC" id="2.3.2.6"/>
    </reaction>
</comment>
<protein>
    <recommendedName>
        <fullName evidence="4">Leucyl/phenylalanyl-tRNA--protein transferase</fullName>
        <ecNumber evidence="4">2.3.2.6</ecNumber>
    </recommendedName>
    <alternativeName>
        <fullName evidence="4">L/F-transferase</fullName>
    </alternativeName>
    <alternativeName>
        <fullName evidence="4">Leucyltransferase</fullName>
    </alternativeName>
    <alternativeName>
        <fullName evidence="4">Phenyalanyltransferase</fullName>
    </alternativeName>
</protein>
<comment type="catalytic activity">
    <reaction evidence="4">
        <text>N-terminal L-arginyl-[protein] + L-leucyl-tRNA(Leu) = N-terminal L-leucyl-L-arginyl-[protein] + tRNA(Leu) + H(+)</text>
        <dbReference type="Rhea" id="RHEA:50416"/>
        <dbReference type="Rhea" id="RHEA-COMP:9613"/>
        <dbReference type="Rhea" id="RHEA-COMP:9622"/>
        <dbReference type="Rhea" id="RHEA-COMP:12672"/>
        <dbReference type="Rhea" id="RHEA-COMP:12673"/>
        <dbReference type="ChEBI" id="CHEBI:15378"/>
        <dbReference type="ChEBI" id="CHEBI:64719"/>
        <dbReference type="ChEBI" id="CHEBI:78442"/>
        <dbReference type="ChEBI" id="CHEBI:78494"/>
        <dbReference type="ChEBI" id="CHEBI:133044"/>
        <dbReference type="EC" id="2.3.2.6"/>
    </reaction>
</comment>
<comment type="subcellular location">
    <subcellularLocation>
        <location evidence="4">Cytoplasm</location>
    </subcellularLocation>
</comment>
<comment type="catalytic activity">
    <reaction evidence="4">
        <text>L-phenylalanyl-tRNA(Phe) + an N-terminal L-alpha-aminoacyl-[protein] = an N-terminal L-phenylalanyl-L-alpha-aminoacyl-[protein] + tRNA(Phe)</text>
        <dbReference type="Rhea" id="RHEA:43632"/>
        <dbReference type="Rhea" id="RHEA-COMP:9668"/>
        <dbReference type="Rhea" id="RHEA-COMP:9699"/>
        <dbReference type="Rhea" id="RHEA-COMP:10636"/>
        <dbReference type="Rhea" id="RHEA-COMP:10637"/>
        <dbReference type="ChEBI" id="CHEBI:78442"/>
        <dbReference type="ChEBI" id="CHEBI:78531"/>
        <dbReference type="ChEBI" id="CHEBI:78597"/>
        <dbReference type="ChEBI" id="CHEBI:83561"/>
        <dbReference type="EC" id="2.3.2.6"/>
    </reaction>
</comment>
<dbReference type="GO" id="GO:0030163">
    <property type="term" value="P:protein catabolic process"/>
    <property type="evidence" value="ECO:0007669"/>
    <property type="project" value="UniProtKB-UniRule"/>
</dbReference>
<accession>A0A0H4J0Q9</accession>
<dbReference type="InterPro" id="IPR004616">
    <property type="entry name" value="Leu/Phe-tRNA_Trfase"/>
</dbReference>
<dbReference type="InterPro" id="IPR042203">
    <property type="entry name" value="Leu/Phe-tRNA_Trfase_C"/>
</dbReference>
<dbReference type="InterPro" id="IPR016181">
    <property type="entry name" value="Acyl_CoA_acyltransferase"/>
</dbReference>
<dbReference type="OrthoDB" id="9790282at2"/>
<proteinExistence type="inferred from homology"/>
<keyword evidence="6" id="KW-1185">Reference proteome</keyword>
<dbReference type="Proteomes" id="UP000066549">
    <property type="component" value="Chromosome"/>
</dbReference>
<evidence type="ECO:0000256" key="2">
    <source>
        <dbReference type="ARBA" id="ARBA00022679"/>
    </source>
</evidence>
<dbReference type="Pfam" id="PF03588">
    <property type="entry name" value="Leu_Phe_trans"/>
    <property type="match status" value="1"/>
</dbReference>
<gene>
    <name evidence="4" type="primary">aat</name>
    <name evidence="5" type="ORF">VI33_00860</name>
</gene>
<comment type="similarity">
    <text evidence="4">Belongs to the L/F-transferase family.</text>
</comment>
<dbReference type="PANTHER" id="PTHR30098:SF2">
    <property type="entry name" value="LEUCYL_PHENYLALANYL-TRNA--PROTEIN TRANSFERASE"/>
    <property type="match status" value="1"/>
</dbReference>
<evidence type="ECO:0000313" key="5">
    <source>
        <dbReference type="EMBL" id="AKO65353.1"/>
    </source>
</evidence>
<keyword evidence="2 4" id="KW-0808">Transferase</keyword>
<dbReference type="SUPFAM" id="SSF55729">
    <property type="entry name" value="Acyl-CoA N-acyltransferases (Nat)"/>
    <property type="match status" value="1"/>
</dbReference>
<reference evidence="5 6" key="1">
    <citation type="submission" date="2015-03" db="EMBL/GenBank/DDBJ databases">
        <title>Comparative analysis of the OM43 clade including a novel species from Red Sea uncovers genomic and metabolic diversity among marine methylotrophs.</title>
        <authorList>
            <person name="Jimenez-Infante F."/>
            <person name="Ngugi D.K."/>
            <person name="Vinu M."/>
            <person name="Alam I."/>
            <person name="Kamau A."/>
            <person name="Blom J."/>
            <person name="Bajic V.B."/>
            <person name="Stingl U."/>
        </authorList>
    </citation>
    <scope>NUCLEOTIDE SEQUENCE [LARGE SCALE GENOMIC DNA]</scope>
    <source>
        <strain evidence="5 6">MBRSH7</strain>
    </source>
</reference>
<evidence type="ECO:0000256" key="4">
    <source>
        <dbReference type="HAMAP-Rule" id="MF_00688"/>
    </source>
</evidence>
<dbReference type="PATRIC" id="fig|1623450.3.peg.176"/>
<dbReference type="Gene3D" id="3.30.70.3550">
    <property type="entry name" value="Leucyl/phenylalanyl-tRNA-protein transferase, N-terminal domain"/>
    <property type="match status" value="1"/>
</dbReference>
<keyword evidence="1 4" id="KW-0963">Cytoplasm</keyword>
<name>A0A0H4J0Q9_9PROT</name>
<organism evidence="5 6">
    <name type="scientific">Methylophilales bacterium MBRS-H7</name>
    <dbReference type="NCBI Taxonomy" id="1623450"/>
    <lineage>
        <taxon>Bacteria</taxon>
        <taxon>Pseudomonadati</taxon>
        <taxon>Pseudomonadota</taxon>
        <taxon>Betaproteobacteria</taxon>
        <taxon>Nitrosomonadales</taxon>
        <taxon>OM43 clade</taxon>
    </lineage>
</organism>
<dbReference type="NCBIfam" id="TIGR00667">
    <property type="entry name" value="aat"/>
    <property type="match status" value="1"/>
</dbReference>
<dbReference type="GO" id="GO:0008914">
    <property type="term" value="F:leucyl-tRNA--protein transferase activity"/>
    <property type="evidence" value="ECO:0007669"/>
    <property type="project" value="UniProtKB-UniRule"/>
</dbReference>
<dbReference type="PANTHER" id="PTHR30098">
    <property type="entry name" value="LEUCYL/PHENYLALANYL-TRNA--PROTEIN TRANSFERASE"/>
    <property type="match status" value="1"/>
</dbReference>
<dbReference type="GO" id="GO:0005737">
    <property type="term" value="C:cytoplasm"/>
    <property type="evidence" value="ECO:0007669"/>
    <property type="project" value="UniProtKB-SubCell"/>
</dbReference>
<keyword evidence="3 4" id="KW-0012">Acyltransferase</keyword>
<dbReference type="EMBL" id="CP011002">
    <property type="protein sequence ID" value="AKO65353.1"/>
    <property type="molecule type" value="Genomic_DNA"/>
</dbReference>
<evidence type="ECO:0000313" key="6">
    <source>
        <dbReference type="Proteomes" id="UP000066549"/>
    </source>
</evidence>
<evidence type="ECO:0000256" key="3">
    <source>
        <dbReference type="ARBA" id="ARBA00023315"/>
    </source>
</evidence>
<dbReference type="HAMAP" id="MF_00688">
    <property type="entry name" value="Leu_Phe_trans"/>
    <property type="match status" value="1"/>
</dbReference>